<dbReference type="Gene3D" id="3.30.160.60">
    <property type="entry name" value="Classic Zinc Finger"/>
    <property type="match status" value="1"/>
</dbReference>
<feature type="site" description="Important for catalytic activity" evidence="7">
    <location>
        <position position="211"/>
    </location>
</feature>
<dbReference type="AlphaFoldDB" id="A0A3P2A7Z7"/>
<reference evidence="8 9" key="1">
    <citation type="submission" date="2018-11" db="EMBL/GenBank/DDBJ databases">
        <title>Genomes From Bacteria Associated with the Canine Oral Cavity: a Test Case for Automated Genome-Based Taxonomic Assignment.</title>
        <authorList>
            <person name="Coil D.A."/>
            <person name="Jospin G."/>
            <person name="Darling A.E."/>
            <person name="Wallis C."/>
            <person name="Davis I.J."/>
            <person name="Harris S."/>
            <person name="Eisen J.A."/>
            <person name="Holcombe L.J."/>
            <person name="O'Flynn C."/>
        </authorList>
    </citation>
    <scope>NUCLEOTIDE SEQUENCE [LARGE SCALE GENOMIC DNA]</scope>
    <source>
        <strain evidence="8 9">COT-280</strain>
    </source>
</reference>
<dbReference type="Proteomes" id="UP000269923">
    <property type="component" value="Unassembled WGS sequence"/>
</dbReference>
<evidence type="ECO:0000256" key="4">
    <source>
        <dbReference type="ARBA" id="ARBA00023136"/>
    </source>
</evidence>
<keyword evidence="2 7" id="KW-0812">Transmembrane</keyword>
<name>A0A3P2A7Z7_9NEIS</name>
<comment type="similarity">
    <text evidence="7">Belongs to the transglycosylase MltG family.</text>
</comment>
<keyword evidence="9" id="KW-1185">Reference proteome</keyword>
<keyword evidence="6 7" id="KW-0961">Cell wall biogenesis/degradation</keyword>
<dbReference type="CDD" id="cd08010">
    <property type="entry name" value="MltG_like"/>
    <property type="match status" value="1"/>
</dbReference>
<comment type="function">
    <text evidence="7">Functions as a peptidoglycan terminase that cleaves nascent peptidoglycan strands endolytically to terminate their elongation.</text>
</comment>
<comment type="catalytic activity">
    <reaction evidence="7">
        <text>a peptidoglycan chain = a peptidoglycan chain with N-acetyl-1,6-anhydromuramyl-[peptide] at the reducing end + a peptidoglycan chain with N-acetylglucosamine at the non-reducing end.</text>
        <dbReference type="EC" id="4.2.2.29"/>
    </reaction>
</comment>
<keyword evidence="5 7" id="KW-0456">Lyase</keyword>
<keyword evidence="7" id="KW-0997">Cell inner membrane</keyword>
<evidence type="ECO:0000256" key="5">
    <source>
        <dbReference type="ARBA" id="ARBA00023239"/>
    </source>
</evidence>
<evidence type="ECO:0000313" key="8">
    <source>
        <dbReference type="EMBL" id="RRD91494.1"/>
    </source>
</evidence>
<dbReference type="Pfam" id="PF02618">
    <property type="entry name" value="YceG"/>
    <property type="match status" value="1"/>
</dbReference>
<organism evidence="8 9">
    <name type="scientific">Conchiformibius steedae</name>
    <dbReference type="NCBI Taxonomy" id="153493"/>
    <lineage>
        <taxon>Bacteria</taxon>
        <taxon>Pseudomonadati</taxon>
        <taxon>Pseudomonadota</taxon>
        <taxon>Betaproteobacteria</taxon>
        <taxon>Neisseriales</taxon>
        <taxon>Neisseriaceae</taxon>
        <taxon>Conchiformibius</taxon>
    </lineage>
</organism>
<dbReference type="OrthoDB" id="9814591at2"/>
<dbReference type="GO" id="GO:0005886">
    <property type="term" value="C:plasma membrane"/>
    <property type="evidence" value="ECO:0007669"/>
    <property type="project" value="UniProtKB-UniRule"/>
</dbReference>
<dbReference type="GO" id="GO:0071555">
    <property type="term" value="P:cell wall organization"/>
    <property type="evidence" value="ECO:0007669"/>
    <property type="project" value="UniProtKB-KW"/>
</dbReference>
<evidence type="ECO:0000313" key="9">
    <source>
        <dbReference type="Proteomes" id="UP000269923"/>
    </source>
</evidence>
<keyword evidence="3 7" id="KW-1133">Transmembrane helix</keyword>
<dbReference type="GO" id="GO:0008932">
    <property type="term" value="F:lytic endotransglycosylase activity"/>
    <property type="evidence" value="ECO:0007669"/>
    <property type="project" value="UniProtKB-UniRule"/>
</dbReference>
<dbReference type="GO" id="GO:0009252">
    <property type="term" value="P:peptidoglycan biosynthetic process"/>
    <property type="evidence" value="ECO:0007669"/>
    <property type="project" value="UniProtKB-UniRule"/>
</dbReference>
<dbReference type="STRING" id="1121352.GCA_000620925_00623"/>
<dbReference type="EC" id="4.2.2.29" evidence="7"/>
<evidence type="ECO:0000256" key="3">
    <source>
        <dbReference type="ARBA" id="ARBA00022989"/>
    </source>
</evidence>
<dbReference type="Gene3D" id="3.30.1490.480">
    <property type="entry name" value="Endolytic murein transglycosylase"/>
    <property type="match status" value="1"/>
</dbReference>
<dbReference type="HAMAP" id="MF_02065">
    <property type="entry name" value="MltG"/>
    <property type="match status" value="1"/>
</dbReference>
<dbReference type="PANTHER" id="PTHR30518">
    <property type="entry name" value="ENDOLYTIC MUREIN TRANSGLYCOSYLASE"/>
    <property type="match status" value="1"/>
</dbReference>
<keyword evidence="4 7" id="KW-0472">Membrane</keyword>
<evidence type="ECO:0000256" key="7">
    <source>
        <dbReference type="HAMAP-Rule" id="MF_02065"/>
    </source>
</evidence>
<dbReference type="NCBIfam" id="TIGR00247">
    <property type="entry name" value="endolytic transglycosylase MltG"/>
    <property type="match status" value="1"/>
</dbReference>
<dbReference type="InterPro" id="IPR003770">
    <property type="entry name" value="MLTG-like"/>
</dbReference>
<proteinExistence type="inferred from homology"/>
<comment type="caution">
    <text evidence="8">The sequence shown here is derived from an EMBL/GenBank/DDBJ whole genome shotgun (WGS) entry which is preliminary data.</text>
</comment>
<dbReference type="PANTHER" id="PTHR30518:SF2">
    <property type="entry name" value="ENDOLYTIC MUREIN TRANSGLYCOSYLASE"/>
    <property type="match status" value="1"/>
</dbReference>
<accession>A0A3P2A7Z7</accession>
<keyword evidence="1 7" id="KW-1003">Cell membrane</keyword>
<evidence type="ECO:0000256" key="1">
    <source>
        <dbReference type="ARBA" id="ARBA00022475"/>
    </source>
</evidence>
<sequence>MRKIILFGVLLGIAATALFTAALFVPKSNNGGFVLKIEKGQGVSAVSSRLADNHIIHNRLAFAFAARFQGLSQRLHAGNYKIPDNISTWQLAQLLQQRPQTTKVKIIEGMRFAQMRKIMDANPDLQHDTLGWSDEKLLKAIDPNIAHKHPEGLFFPDSYEADQGSSDLQIYRSAYRTMQNRLQQAWQGREKDLPYKNPYELLIMASIVEKETGHPDDRNHVAAVFRNRLNIGMRLQTDPTVIYGMGDDYKGNIRRADLERDTPYNTYTRSGLTPTPIALPGKDALHAAAHPSDAKYLYFVAKMDNSGKSYFSHSLEEHNAAVRKYILKK</sequence>
<gene>
    <name evidence="7 8" type="primary">mltG</name>
    <name evidence="8" type="ORF">EII21_00220</name>
</gene>
<protein>
    <recommendedName>
        <fullName evidence="7">Endolytic murein transglycosylase</fullName>
        <ecNumber evidence="7">4.2.2.29</ecNumber>
    </recommendedName>
    <alternativeName>
        <fullName evidence="7">Peptidoglycan lytic transglycosylase</fullName>
    </alternativeName>
    <alternativeName>
        <fullName evidence="7">Peptidoglycan polymerization terminase</fullName>
    </alternativeName>
</protein>
<evidence type="ECO:0000256" key="2">
    <source>
        <dbReference type="ARBA" id="ARBA00022692"/>
    </source>
</evidence>
<dbReference type="EMBL" id="RQYC01000001">
    <property type="protein sequence ID" value="RRD91494.1"/>
    <property type="molecule type" value="Genomic_DNA"/>
</dbReference>
<evidence type="ECO:0000256" key="6">
    <source>
        <dbReference type="ARBA" id="ARBA00023316"/>
    </source>
</evidence>